<protein>
    <submittedName>
        <fullName evidence="1">Uncharacterized protein</fullName>
    </submittedName>
</protein>
<name>A0A948RZ98_UNCEI</name>
<dbReference type="Proteomes" id="UP000777784">
    <property type="component" value="Unassembled WGS sequence"/>
</dbReference>
<dbReference type="EMBL" id="JAHJDP010000088">
    <property type="protein sequence ID" value="MBU2692383.1"/>
    <property type="molecule type" value="Genomic_DNA"/>
</dbReference>
<reference evidence="1" key="1">
    <citation type="submission" date="2021-05" db="EMBL/GenBank/DDBJ databases">
        <title>Energy efficiency and biological interactions define the core microbiome of deep oligotrophic groundwater.</title>
        <authorList>
            <person name="Mehrshad M."/>
            <person name="Lopez-Fernandez M."/>
            <person name="Bell E."/>
            <person name="Bernier-Latmani R."/>
            <person name="Bertilsson S."/>
            <person name="Dopson M."/>
        </authorList>
    </citation>
    <scope>NUCLEOTIDE SEQUENCE</scope>
    <source>
        <strain evidence="1">Modern_marine.mb.64</strain>
    </source>
</reference>
<comment type="caution">
    <text evidence="1">The sequence shown here is derived from an EMBL/GenBank/DDBJ whole genome shotgun (WGS) entry which is preliminary data.</text>
</comment>
<accession>A0A948RZ98</accession>
<proteinExistence type="predicted"/>
<sequence>MSHNIIKVILIISRQAGYLFLQLDFYLEWRMVDGVRRPKRPTKKHYVTF</sequence>
<dbReference type="AlphaFoldDB" id="A0A948RZ98"/>
<gene>
    <name evidence="1" type="ORF">KJ970_15780</name>
</gene>
<evidence type="ECO:0000313" key="1">
    <source>
        <dbReference type="EMBL" id="MBU2692383.1"/>
    </source>
</evidence>
<organism evidence="1 2">
    <name type="scientific">Eiseniibacteriota bacterium</name>
    <dbReference type="NCBI Taxonomy" id="2212470"/>
    <lineage>
        <taxon>Bacteria</taxon>
        <taxon>Candidatus Eiseniibacteriota</taxon>
    </lineage>
</organism>
<evidence type="ECO:0000313" key="2">
    <source>
        <dbReference type="Proteomes" id="UP000777784"/>
    </source>
</evidence>